<comment type="caution">
    <text evidence="2">The sequence shown here is derived from an EMBL/GenBank/DDBJ whole genome shotgun (WGS) entry which is preliminary data.</text>
</comment>
<reference evidence="2 3" key="1">
    <citation type="submission" date="2018-06" db="EMBL/GenBank/DDBJ databases">
        <title>The draft genome sequence of Crocinitomix sp. SM1701.</title>
        <authorList>
            <person name="Zhang X."/>
        </authorList>
    </citation>
    <scope>NUCLEOTIDE SEQUENCE [LARGE SCALE GENOMIC DNA]</scope>
    <source>
        <strain evidence="2 3">SM1701</strain>
    </source>
</reference>
<dbReference type="RefSeq" id="WP_111064442.1">
    <property type="nucleotide sequence ID" value="NZ_JBHUCU010000012.1"/>
</dbReference>
<dbReference type="EMBL" id="QKSB01000014">
    <property type="protein sequence ID" value="PZE15940.1"/>
    <property type="molecule type" value="Genomic_DNA"/>
</dbReference>
<feature type="transmembrane region" description="Helical" evidence="1">
    <location>
        <begin position="106"/>
        <end position="125"/>
    </location>
</feature>
<name>A0A2W1MXP2_9FLAO</name>
<feature type="transmembrane region" description="Helical" evidence="1">
    <location>
        <begin position="43"/>
        <end position="67"/>
    </location>
</feature>
<keyword evidence="1" id="KW-1133">Transmembrane helix</keyword>
<feature type="transmembrane region" description="Helical" evidence="1">
    <location>
        <begin position="79"/>
        <end position="100"/>
    </location>
</feature>
<keyword evidence="1" id="KW-0812">Transmembrane</keyword>
<dbReference type="Proteomes" id="UP000249248">
    <property type="component" value="Unassembled WGS sequence"/>
</dbReference>
<proteinExistence type="predicted"/>
<evidence type="ECO:0000313" key="2">
    <source>
        <dbReference type="EMBL" id="PZE15940.1"/>
    </source>
</evidence>
<evidence type="ECO:0000256" key="1">
    <source>
        <dbReference type="SAM" id="Phobius"/>
    </source>
</evidence>
<keyword evidence="3" id="KW-1185">Reference proteome</keyword>
<sequence>MKKLAQVYAQKPKQLFLVDGFGALISAFCLGGLLPMFEVQLGIPHYMLISLAIFPCLFAAFDFFCYFSRTSQATNCLNIIATVNIIYAALSLGLTIYHFGTMHLLGITYFAIEVIIVLVIGILEFKTIKILVDKNNHSLT</sequence>
<protein>
    <submittedName>
        <fullName evidence="2">Uncharacterized protein</fullName>
    </submittedName>
</protein>
<dbReference type="OrthoDB" id="680984at2"/>
<organism evidence="2 3">
    <name type="scientific">Putridiphycobacter roseus</name>
    <dbReference type="NCBI Taxonomy" id="2219161"/>
    <lineage>
        <taxon>Bacteria</taxon>
        <taxon>Pseudomonadati</taxon>
        <taxon>Bacteroidota</taxon>
        <taxon>Flavobacteriia</taxon>
        <taxon>Flavobacteriales</taxon>
        <taxon>Crocinitomicaceae</taxon>
        <taxon>Putridiphycobacter</taxon>
    </lineage>
</organism>
<keyword evidence="1" id="KW-0472">Membrane</keyword>
<evidence type="ECO:0000313" key="3">
    <source>
        <dbReference type="Proteomes" id="UP000249248"/>
    </source>
</evidence>
<dbReference type="AlphaFoldDB" id="A0A2W1MXP2"/>
<gene>
    <name evidence="2" type="ORF">DNU06_15645</name>
</gene>
<feature type="transmembrane region" description="Helical" evidence="1">
    <location>
        <begin position="15"/>
        <end position="37"/>
    </location>
</feature>
<accession>A0A2W1MXP2</accession>